<comment type="caution">
    <text evidence="3">The sequence shown here is derived from an EMBL/GenBank/DDBJ whole genome shotgun (WGS) entry which is preliminary data.</text>
</comment>
<keyword evidence="4" id="KW-1185">Reference proteome</keyword>
<evidence type="ECO:0000256" key="2">
    <source>
        <dbReference type="RuleBase" id="RU000363"/>
    </source>
</evidence>
<dbReference type="CDD" id="cd05233">
    <property type="entry name" value="SDR_c"/>
    <property type="match status" value="1"/>
</dbReference>
<dbReference type="PRINTS" id="PR00081">
    <property type="entry name" value="GDHRDH"/>
</dbReference>
<dbReference type="PROSITE" id="PS00061">
    <property type="entry name" value="ADH_SHORT"/>
    <property type="match status" value="1"/>
</dbReference>
<dbReference type="Pfam" id="PF00106">
    <property type="entry name" value="adh_short"/>
    <property type="match status" value="1"/>
</dbReference>
<accession>A0ABR6B984</accession>
<gene>
    <name evidence="3" type="ORF">BC739_000625</name>
</gene>
<evidence type="ECO:0000313" key="4">
    <source>
        <dbReference type="Proteomes" id="UP000517916"/>
    </source>
</evidence>
<dbReference type="PANTHER" id="PTHR42879">
    <property type="entry name" value="3-OXOACYL-(ACYL-CARRIER-PROTEIN) REDUCTASE"/>
    <property type="match status" value="1"/>
</dbReference>
<evidence type="ECO:0000256" key="1">
    <source>
        <dbReference type="ARBA" id="ARBA00006484"/>
    </source>
</evidence>
<dbReference type="Proteomes" id="UP000517916">
    <property type="component" value="Unassembled WGS sequence"/>
</dbReference>
<dbReference type="InterPro" id="IPR002347">
    <property type="entry name" value="SDR_fam"/>
</dbReference>
<name>A0ABR6B984_9PSEU</name>
<dbReference type="EMBL" id="JACJID010000001">
    <property type="protein sequence ID" value="MBA8923428.1"/>
    <property type="molecule type" value="Genomic_DNA"/>
</dbReference>
<organism evidence="3 4">
    <name type="scientific">Kutzneria viridogrisea</name>
    <dbReference type="NCBI Taxonomy" id="47990"/>
    <lineage>
        <taxon>Bacteria</taxon>
        <taxon>Bacillati</taxon>
        <taxon>Actinomycetota</taxon>
        <taxon>Actinomycetes</taxon>
        <taxon>Pseudonocardiales</taxon>
        <taxon>Pseudonocardiaceae</taxon>
        <taxon>Kutzneria</taxon>
    </lineage>
</organism>
<dbReference type="PRINTS" id="PR00080">
    <property type="entry name" value="SDRFAMILY"/>
</dbReference>
<sequence>MIVHGRDESKAQAVADSIESEGGTARVVTGDLATDAGAAQVARKVREVGPVDILVNNAGVYETSSWDTETTDHWIRATESNVLSAVRMIQALLPDMKRRGWGRIIQMGSGTGHQPLAGYPQYGATKAAMLNMTVSLSRHLRGTGVTSNILTAGLIRVDSLENMFRATRDDFGWGETWEEIEQGALRDFVPNDVGRIGTPEDVACIVAMLASPLSRYVSGANWQVDGGSTMGI</sequence>
<protein>
    <submittedName>
        <fullName evidence="3">NAD(P)-dependent dehydrogenase (Short-subunit alcohol dehydrogenase family)</fullName>
    </submittedName>
</protein>
<dbReference type="InterPro" id="IPR050259">
    <property type="entry name" value="SDR"/>
</dbReference>
<dbReference type="InterPro" id="IPR020904">
    <property type="entry name" value="Sc_DH/Rdtase_CS"/>
</dbReference>
<dbReference type="InterPro" id="IPR036291">
    <property type="entry name" value="NAD(P)-bd_dom_sf"/>
</dbReference>
<proteinExistence type="inferred from homology"/>
<evidence type="ECO:0000313" key="3">
    <source>
        <dbReference type="EMBL" id="MBA8923428.1"/>
    </source>
</evidence>
<comment type="similarity">
    <text evidence="1 2">Belongs to the short-chain dehydrogenases/reductases (SDR) family.</text>
</comment>
<dbReference type="Gene3D" id="3.40.50.720">
    <property type="entry name" value="NAD(P)-binding Rossmann-like Domain"/>
    <property type="match status" value="1"/>
</dbReference>
<dbReference type="SUPFAM" id="SSF51735">
    <property type="entry name" value="NAD(P)-binding Rossmann-fold domains"/>
    <property type="match status" value="1"/>
</dbReference>
<reference evidence="3 4" key="1">
    <citation type="submission" date="2020-08" db="EMBL/GenBank/DDBJ databases">
        <title>Genomic Encyclopedia of Archaeal and Bacterial Type Strains, Phase II (KMG-II): from individual species to whole genera.</title>
        <authorList>
            <person name="Goeker M."/>
        </authorList>
    </citation>
    <scope>NUCLEOTIDE SEQUENCE [LARGE SCALE GENOMIC DNA]</scope>
    <source>
        <strain evidence="3 4">DSM 43850</strain>
    </source>
</reference>